<sequence length="245" mass="28120">MSCKILERDTEMTEFNKTQRPFFKLPSELRNLVYEFLPTGYVVCIRWTSHIHTINPTALAMSCFNPDFHREVIKGKGEVFKQGIIIGNSLPASTIFAFRLVCRQMTFETERVVSHAYTDNTFLFSTTIAAACFARRLSTTQRFSITSICVFVFDASYIYWYRDSAGRQAEPFKCFRDEFPMLKRIFLPPEARMQLDQARLWLDSAAPSALFGLGPSPQIPLELYIVNLRDAVQSSHGDPDRVIQS</sequence>
<feature type="domain" description="DUF7730" evidence="1">
    <location>
        <begin position="17"/>
        <end position="163"/>
    </location>
</feature>
<dbReference type="Pfam" id="PF24864">
    <property type="entry name" value="DUF7730"/>
    <property type="match status" value="1"/>
</dbReference>
<dbReference type="Proteomes" id="UP000799324">
    <property type="component" value="Unassembled WGS sequence"/>
</dbReference>
<organism evidence="2 3">
    <name type="scientific">Lophiostoma macrostomum CBS 122681</name>
    <dbReference type="NCBI Taxonomy" id="1314788"/>
    <lineage>
        <taxon>Eukaryota</taxon>
        <taxon>Fungi</taxon>
        <taxon>Dikarya</taxon>
        <taxon>Ascomycota</taxon>
        <taxon>Pezizomycotina</taxon>
        <taxon>Dothideomycetes</taxon>
        <taxon>Pleosporomycetidae</taxon>
        <taxon>Pleosporales</taxon>
        <taxon>Lophiostomataceae</taxon>
        <taxon>Lophiostoma</taxon>
    </lineage>
</organism>
<name>A0A6A6TJX8_9PLEO</name>
<reference evidence="2" key="1">
    <citation type="journal article" date="2020" name="Stud. Mycol.">
        <title>101 Dothideomycetes genomes: a test case for predicting lifestyles and emergence of pathogens.</title>
        <authorList>
            <person name="Haridas S."/>
            <person name="Albert R."/>
            <person name="Binder M."/>
            <person name="Bloem J."/>
            <person name="Labutti K."/>
            <person name="Salamov A."/>
            <person name="Andreopoulos B."/>
            <person name="Baker S."/>
            <person name="Barry K."/>
            <person name="Bills G."/>
            <person name="Bluhm B."/>
            <person name="Cannon C."/>
            <person name="Castanera R."/>
            <person name="Culley D."/>
            <person name="Daum C."/>
            <person name="Ezra D."/>
            <person name="Gonzalez J."/>
            <person name="Henrissat B."/>
            <person name="Kuo A."/>
            <person name="Liang C."/>
            <person name="Lipzen A."/>
            <person name="Lutzoni F."/>
            <person name="Magnuson J."/>
            <person name="Mondo S."/>
            <person name="Nolan M."/>
            <person name="Ohm R."/>
            <person name="Pangilinan J."/>
            <person name="Park H.-J."/>
            <person name="Ramirez L."/>
            <person name="Alfaro M."/>
            <person name="Sun H."/>
            <person name="Tritt A."/>
            <person name="Yoshinaga Y."/>
            <person name="Zwiers L.-H."/>
            <person name="Turgeon B."/>
            <person name="Goodwin S."/>
            <person name="Spatafora J."/>
            <person name="Crous P."/>
            <person name="Grigoriev I."/>
        </authorList>
    </citation>
    <scope>NUCLEOTIDE SEQUENCE</scope>
    <source>
        <strain evidence="2">CBS 122681</strain>
    </source>
</reference>
<evidence type="ECO:0000259" key="1">
    <source>
        <dbReference type="Pfam" id="PF24864"/>
    </source>
</evidence>
<dbReference type="PANTHER" id="PTHR42085">
    <property type="entry name" value="F-BOX DOMAIN-CONTAINING PROTEIN"/>
    <property type="match status" value="1"/>
</dbReference>
<dbReference type="InterPro" id="IPR056632">
    <property type="entry name" value="DUF7730"/>
</dbReference>
<dbReference type="OrthoDB" id="3793866at2759"/>
<keyword evidence="3" id="KW-1185">Reference proteome</keyword>
<evidence type="ECO:0000313" key="2">
    <source>
        <dbReference type="EMBL" id="KAF2659736.1"/>
    </source>
</evidence>
<dbReference type="EMBL" id="MU004304">
    <property type="protein sequence ID" value="KAF2659736.1"/>
    <property type="molecule type" value="Genomic_DNA"/>
</dbReference>
<accession>A0A6A6TJX8</accession>
<protein>
    <recommendedName>
        <fullName evidence="1">DUF7730 domain-containing protein</fullName>
    </recommendedName>
</protein>
<dbReference type="InterPro" id="IPR038883">
    <property type="entry name" value="AN11006-like"/>
</dbReference>
<proteinExistence type="predicted"/>
<dbReference type="AlphaFoldDB" id="A0A6A6TJX8"/>
<evidence type="ECO:0000313" key="3">
    <source>
        <dbReference type="Proteomes" id="UP000799324"/>
    </source>
</evidence>
<gene>
    <name evidence="2" type="ORF">K491DRAFT_775228</name>
</gene>
<dbReference type="PANTHER" id="PTHR42085:SF1">
    <property type="entry name" value="F-BOX DOMAIN-CONTAINING PROTEIN"/>
    <property type="match status" value="1"/>
</dbReference>